<accession>A0A4Q5J1V8</accession>
<evidence type="ECO:0000256" key="1">
    <source>
        <dbReference type="SAM" id="MobiDB-lite"/>
    </source>
</evidence>
<organism evidence="2 3">
    <name type="scientific">Nocardioides iriomotensis</name>
    <dbReference type="NCBI Taxonomy" id="715784"/>
    <lineage>
        <taxon>Bacteria</taxon>
        <taxon>Bacillati</taxon>
        <taxon>Actinomycetota</taxon>
        <taxon>Actinomycetes</taxon>
        <taxon>Propionibacteriales</taxon>
        <taxon>Nocardioidaceae</taxon>
        <taxon>Nocardioides</taxon>
    </lineage>
</organism>
<feature type="compositionally biased region" description="Low complexity" evidence="1">
    <location>
        <begin position="35"/>
        <end position="57"/>
    </location>
</feature>
<dbReference type="EMBL" id="SDPU01000023">
    <property type="protein sequence ID" value="RYU11399.1"/>
    <property type="molecule type" value="Genomic_DNA"/>
</dbReference>
<dbReference type="RefSeq" id="WP_129987674.1">
    <property type="nucleotide sequence ID" value="NZ_SDPU01000023.1"/>
</dbReference>
<proteinExistence type="predicted"/>
<dbReference type="Gene3D" id="1.20.5.320">
    <property type="entry name" value="6-Phosphogluconate Dehydrogenase, domain 3"/>
    <property type="match status" value="1"/>
</dbReference>
<evidence type="ECO:0000313" key="2">
    <source>
        <dbReference type="EMBL" id="RYU11399.1"/>
    </source>
</evidence>
<keyword evidence="2" id="KW-0176">Collagen</keyword>
<gene>
    <name evidence="2" type="ORF">ETU37_12495</name>
</gene>
<dbReference type="Proteomes" id="UP000291189">
    <property type="component" value="Unassembled WGS sequence"/>
</dbReference>
<dbReference type="AlphaFoldDB" id="A0A4Q5J1V8"/>
<protein>
    <submittedName>
        <fullName evidence="2">Collagen-like protein</fullName>
    </submittedName>
</protein>
<dbReference type="Pfam" id="PF01391">
    <property type="entry name" value="Collagen"/>
    <property type="match status" value="1"/>
</dbReference>
<sequence length="118" mass="11800">MRTRDNLLLTALIAVVCGFLGALGGIAVLNDELVGPQGPTGLQGLPGEEGPPGADGSDGVDGVDGERGPRGRSGQAAEEQPVDLGTEGCAGTSVRVVTDVSSDGEKIQVERETVCVTG</sequence>
<feature type="region of interest" description="Disordered" evidence="1">
    <location>
        <begin position="33"/>
        <end position="90"/>
    </location>
</feature>
<dbReference type="InterPro" id="IPR008160">
    <property type="entry name" value="Collagen"/>
</dbReference>
<reference evidence="2 3" key="1">
    <citation type="submission" date="2019-01" db="EMBL/GenBank/DDBJ databases">
        <title>Nocardioides guangzhouensis sp. nov., an actinobacterium isolated from soil.</title>
        <authorList>
            <person name="Fu Y."/>
            <person name="Cai Y."/>
            <person name="Lin Z."/>
            <person name="Chen P."/>
        </authorList>
    </citation>
    <scope>NUCLEOTIDE SEQUENCE [LARGE SCALE GENOMIC DNA]</scope>
    <source>
        <strain evidence="2 3">NBRC 105384</strain>
    </source>
</reference>
<name>A0A4Q5J1V8_9ACTN</name>
<evidence type="ECO:0000313" key="3">
    <source>
        <dbReference type="Proteomes" id="UP000291189"/>
    </source>
</evidence>
<keyword evidence="3" id="KW-1185">Reference proteome</keyword>
<comment type="caution">
    <text evidence="2">The sequence shown here is derived from an EMBL/GenBank/DDBJ whole genome shotgun (WGS) entry which is preliminary data.</text>
</comment>